<evidence type="ECO:0000313" key="4">
    <source>
        <dbReference type="EMBL" id="KAH0964571.1"/>
    </source>
</evidence>
<dbReference type="GeneID" id="68354128"/>
<evidence type="ECO:0000256" key="1">
    <source>
        <dbReference type="SAM" id="MobiDB-lite"/>
    </source>
</evidence>
<feature type="domain" description="Cryptic loci regulator 2 C-terminal" evidence="2">
    <location>
        <begin position="433"/>
        <end position="547"/>
    </location>
</feature>
<dbReference type="Pfam" id="PF10383">
    <property type="entry name" value="Clr2"/>
    <property type="match status" value="1"/>
</dbReference>
<dbReference type="Proteomes" id="UP000824596">
    <property type="component" value="Unassembled WGS sequence"/>
</dbReference>
<dbReference type="EMBL" id="JAIZPD010000004">
    <property type="protein sequence ID" value="KAH0964571.1"/>
    <property type="molecule type" value="Genomic_DNA"/>
</dbReference>
<evidence type="ECO:0000259" key="3">
    <source>
        <dbReference type="Pfam" id="PF16761"/>
    </source>
</evidence>
<gene>
    <name evidence="4" type="ORF">HRG_04999</name>
</gene>
<sequence length="624" mass="67740">MAAETKDFDVVRVGRSDGADSGPGYWPVAAAPAVNAAKKTGKDVAPPRAKAQMVRLDEDDPRFVEWRIKLGILLKQELSPNPEEGNPWYVQFPRGYWLYEKSKHLWVSGYPIKAKLFKTPQEFGLHLIWLLSSSMDYTDCCCIHCNLPTLAKNPSATDAAAPMLPASAAPSKVPVAPPKVSPVPLPTPAGQLPTKQTPGGQSSQPSQPAPVLQNATEPATAEPTGPAAQAPPQPQPQTQAPSFIPDQAQVPTQSQAQAQTQALPPAPEAQPQAQPPVQPSAQAQAQPQNQSRPPAIKWSLQAPFLFRAGELVWYQNVNSWRLGVIAAPGNESFQLIPIGHSAAKQQNVTKVCKEMRPFHAFSVPGVMLPDLQNKVFDQVPWENLFLLAGQDRAKRNNLILDASKMAASKIDASYSLWCPLSEDVSADTMPFYGCFFGAERIEIGDCVRVRPLAGDGGSPNDSSVLGLTGIVVRKGSPGAVVFRGNMYQTAKEGEDSPGVVPLENLPLALQDETRWRCQVSPEQQWRWVLAKENVVLEEQAVRGRFYPTHRLMPILNEAGFNAAVAEGNVESQYPFLNNRMDGSGGYIGHKANRRETLGASVPGDARFAMEPLIREMGRPASGSE</sequence>
<dbReference type="InterPro" id="IPR031915">
    <property type="entry name" value="Clr2_N"/>
</dbReference>
<dbReference type="PANTHER" id="PTHR38046">
    <property type="entry name" value="CRYPTIC LOCI REGULATOR 2"/>
    <property type="match status" value="1"/>
</dbReference>
<feature type="compositionally biased region" description="Pro residues" evidence="1">
    <location>
        <begin position="264"/>
        <end position="278"/>
    </location>
</feature>
<dbReference type="GO" id="GO:0031934">
    <property type="term" value="C:mating-type region heterochromatin"/>
    <property type="evidence" value="ECO:0007669"/>
    <property type="project" value="TreeGrafter"/>
</dbReference>
<feature type="compositionally biased region" description="Low complexity" evidence="1">
    <location>
        <begin position="236"/>
        <end position="263"/>
    </location>
</feature>
<feature type="compositionally biased region" description="Low complexity" evidence="1">
    <location>
        <begin position="215"/>
        <end position="228"/>
    </location>
</feature>
<dbReference type="PANTHER" id="PTHR38046:SF1">
    <property type="entry name" value="CRYPTIC LOCI REGULATOR 2"/>
    <property type="match status" value="1"/>
</dbReference>
<dbReference type="GO" id="GO:0070824">
    <property type="term" value="C:SHREC complex"/>
    <property type="evidence" value="ECO:0007669"/>
    <property type="project" value="InterPro"/>
</dbReference>
<dbReference type="RefSeq" id="XP_044722084.1">
    <property type="nucleotide sequence ID" value="XM_044863470.1"/>
</dbReference>
<keyword evidence="5" id="KW-1185">Reference proteome</keyword>
<dbReference type="AlphaFoldDB" id="A0A9P8N275"/>
<feature type="compositionally biased region" description="Pro residues" evidence="1">
    <location>
        <begin position="175"/>
        <end position="187"/>
    </location>
</feature>
<accession>A0A9P8N275</accession>
<feature type="domain" description="Cryptic loci regulator 2 N-terminal" evidence="3">
    <location>
        <begin position="91"/>
        <end position="145"/>
    </location>
</feature>
<dbReference type="GO" id="GO:0033553">
    <property type="term" value="C:rDNA heterochromatin"/>
    <property type="evidence" value="ECO:0007669"/>
    <property type="project" value="TreeGrafter"/>
</dbReference>
<comment type="caution">
    <text evidence="4">The sequence shown here is derived from an EMBL/GenBank/DDBJ whole genome shotgun (WGS) entry which is preliminary data.</text>
</comment>
<dbReference type="InterPro" id="IPR038986">
    <property type="entry name" value="Clr2"/>
</dbReference>
<feature type="region of interest" description="Disordered" evidence="1">
    <location>
        <begin position="168"/>
        <end position="293"/>
    </location>
</feature>
<dbReference type="InterPro" id="IPR018839">
    <property type="entry name" value="Tscrpt-silencing_Clr2_C"/>
</dbReference>
<feature type="compositionally biased region" description="Low complexity" evidence="1">
    <location>
        <begin position="279"/>
        <end position="293"/>
    </location>
</feature>
<dbReference type="OrthoDB" id="2421327at2759"/>
<reference evidence="4" key="1">
    <citation type="submission" date="2021-09" db="EMBL/GenBank/DDBJ databases">
        <title>A high-quality genome of the endoparasitic fungus Hirsutella rhossiliensis with a comparison of Hirsutella genomes reveals transposable elements contributing to genome size variation.</title>
        <authorList>
            <person name="Lin R."/>
            <person name="Jiao Y."/>
            <person name="Sun X."/>
            <person name="Ling J."/>
            <person name="Xie B."/>
            <person name="Cheng X."/>
        </authorList>
    </citation>
    <scope>NUCLEOTIDE SEQUENCE</scope>
    <source>
        <strain evidence="4">HR02</strain>
    </source>
</reference>
<protein>
    <submittedName>
        <fullName evidence="4">Transcription-silencing protein clr2 domain-containing protein</fullName>
    </submittedName>
</protein>
<dbReference type="GO" id="GO:0030466">
    <property type="term" value="P:silent mating-type cassette heterochromatin formation"/>
    <property type="evidence" value="ECO:0007669"/>
    <property type="project" value="TreeGrafter"/>
</dbReference>
<evidence type="ECO:0000313" key="5">
    <source>
        <dbReference type="Proteomes" id="UP000824596"/>
    </source>
</evidence>
<organism evidence="4 5">
    <name type="scientific">Hirsutella rhossiliensis</name>
    <dbReference type="NCBI Taxonomy" id="111463"/>
    <lineage>
        <taxon>Eukaryota</taxon>
        <taxon>Fungi</taxon>
        <taxon>Dikarya</taxon>
        <taxon>Ascomycota</taxon>
        <taxon>Pezizomycotina</taxon>
        <taxon>Sordariomycetes</taxon>
        <taxon>Hypocreomycetidae</taxon>
        <taxon>Hypocreales</taxon>
        <taxon>Ophiocordycipitaceae</taxon>
        <taxon>Hirsutella</taxon>
    </lineage>
</organism>
<proteinExistence type="predicted"/>
<name>A0A9P8N275_9HYPO</name>
<dbReference type="Pfam" id="PF16761">
    <property type="entry name" value="Clr2_transil"/>
    <property type="match status" value="1"/>
</dbReference>
<evidence type="ECO:0000259" key="2">
    <source>
        <dbReference type="Pfam" id="PF10383"/>
    </source>
</evidence>